<feature type="compositionally biased region" description="Acidic residues" evidence="1">
    <location>
        <begin position="135"/>
        <end position="165"/>
    </location>
</feature>
<dbReference type="Proteomes" id="UP000076623">
    <property type="component" value="Chromosome"/>
</dbReference>
<dbReference type="EMBL" id="CP015378">
    <property type="protein sequence ID" value="ANC78578.1"/>
    <property type="molecule type" value="Genomic_DNA"/>
</dbReference>
<gene>
    <name evidence="3" type="ORF">ABE65_017965</name>
</gene>
<accession>A0A160IQ54</accession>
<protein>
    <recommendedName>
        <fullName evidence="5">Pilus assembly protein PilO</fullName>
    </recommendedName>
</protein>
<evidence type="ECO:0000256" key="2">
    <source>
        <dbReference type="SAM" id="Phobius"/>
    </source>
</evidence>
<feature type="compositionally biased region" description="Acidic residues" evidence="1">
    <location>
        <begin position="107"/>
        <end position="123"/>
    </location>
</feature>
<dbReference type="AlphaFoldDB" id="A0A160IQ54"/>
<name>A0A160IQ54_9BACL</name>
<reference evidence="3 4" key="1">
    <citation type="submission" date="2016-04" db="EMBL/GenBank/DDBJ databases">
        <title>Complete genome sequence of Fictibacillus phosphorivorans G25-29, a strain toxic to nematodes.</title>
        <authorList>
            <person name="Zheng Z."/>
        </authorList>
    </citation>
    <scope>NUCLEOTIDE SEQUENCE [LARGE SCALE GENOMIC DNA]</scope>
    <source>
        <strain evidence="3 4">G25-29</strain>
    </source>
</reference>
<evidence type="ECO:0000313" key="4">
    <source>
        <dbReference type="Proteomes" id="UP000076623"/>
    </source>
</evidence>
<organism evidence="3 4">
    <name type="scientific">Fictibacillus phosphorivorans</name>
    <dbReference type="NCBI Taxonomy" id="1221500"/>
    <lineage>
        <taxon>Bacteria</taxon>
        <taxon>Bacillati</taxon>
        <taxon>Bacillota</taxon>
        <taxon>Bacilli</taxon>
        <taxon>Bacillales</taxon>
        <taxon>Fictibacillaceae</taxon>
        <taxon>Fictibacillus</taxon>
    </lineage>
</organism>
<feature type="region of interest" description="Disordered" evidence="1">
    <location>
        <begin position="107"/>
        <end position="179"/>
    </location>
</feature>
<dbReference type="STRING" id="1221500.ABE65_017965"/>
<evidence type="ECO:0000256" key="1">
    <source>
        <dbReference type="SAM" id="MobiDB-lite"/>
    </source>
</evidence>
<keyword evidence="2" id="KW-0472">Membrane</keyword>
<keyword evidence="4" id="KW-1185">Reference proteome</keyword>
<dbReference type="RefSeq" id="WP_066397948.1">
    <property type="nucleotide sequence ID" value="NZ_CP015378.1"/>
</dbReference>
<feature type="transmembrane region" description="Helical" evidence="2">
    <location>
        <begin position="7"/>
        <end position="28"/>
    </location>
</feature>
<evidence type="ECO:0000313" key="3">
    <source>
        <dbReference type="EMBL" id="ANC78578.1"/>
    </source>
</evidence>
<proteinExistence type="predicted"/>
<sequence length="280" mass="30879">MAENKKLLTYVGLGVILLMVIGGVYGYFGLLSPLHQRIESVDTEMKQQEVLLKNANESVAVTTQTSENTFALQEEVPVKPLVDQLMLQFEKAEVLSDSLILTMDFSDGEASEEEEVVAEEEASDSPTPEGPANEETTETENADESAENVTEEVEDEDANESDTVETTEPQTPAVPEVLPQGVKKITAEMSVVSKGYEGIQKFIRTIEELKRVIVVEGITFTGMEELEIASADAVTYQLKYEITISAYYLPELTDYLKDLPKGEFPAPNGKDNPLINNDDE</sequence>
<dbReference type="Gene3D" id="3.30.70.60">
    <property type="match status" value="1"/>
</dbReference>
<evidence type="ECO:0008006" key="5">
    <source>
        <dbReference type="Google" id="ProtNLM"/>
    </source>
</evidence>
<keyword evidence="2" id="KW-1133">Transmembrane helix</keyword>
<dbReference type="KEGG" id="fpn:ABE65_017965"/>
<dbReference type="InterPro" id="IPR014717">
    <property type="entry name" value="Transl_elong_EF1B/ribsomal_bS6"/>
</dbReference>
<keyword evidence="2" id="KW-0812">Transmembrane</keyword>
<feature type="region of interest" description="Disordered" evidence="1">
    <location>
        <begin position="260"/>
        <end position="280"/>
    </location>
</feature>